<sequence length="134" mass="14354">MAHTDACFSPCSLHFLGGSVSTFLTVATTVWGLVMALAPVLQIRLILQTRDSSQVSLSWMFILLIGYILWFAYGIAFDTTPLIIANSVSAIVGLTLIVLVFKYRTPELAKVAQKDDGMSASTSAPASTTPNILA</sequence>
<protein>
    <recommendedName>
        <fullName evidence="4">MtN3 and saliva related transmembrane protein</fullName>
    </recommendedName>
</protein>
<dbReference type="InterPro" id="IPR004316">
    <property type="entry name" value="SWEET_rpt"/>
</dbReference>
<dbReference type="Gene3D" id="1.20.1280.290">
    <property type="match status" value="1"/>
</dbReference>
<keyword evidence="1" id="KW-0812">Transmembrane</keyword>
<accession>A0A3S9PVP8</accession>
<keyword evidence="3" id="KW-1185">Reference proteome</keyword>
<evidence type="ECO:0000256" key="1">
    <source>
        <dbReference type="SAM" id="Phobius"/>
    </source>
</evidence>
<feature type="transmembrane region" description="Helical" evidence="1">
    <location>
        <begin position="20"/>
        <end position="43"/>
    </location>
</feature>
<gene>
    <name evidence="2" type="ORF">EJ997_02930</name>
</gene>
<dbReference type="KEGG" id="flh:EJ997_02930"/>
<proteinExistence type="predicted"/>
<evidence type="ECO:0008006" key="4">
    <source>
        <dbReference type="Google" id="ProtNLM"/>
    </source>
</evidence>
<dbReference type="Pfam" id="PF03083">
    <property type="entry name" value="MtN3_slv"/>
    <property type="match status" value="1"/>
</dbReference>
<evidence type="ECO:0000313" key="3">
    <source>
        <dbReference type="Proteomes" id="UP000280344"/>
    </source>
</evidence>
<keyword evidence="1" id="KW-1133">Transmembrane helix</keyword>
<dbReference type="Proteomes" id="UP000280344">
    <property type="component" value="Chromosome"/>
</dbReference>
<name>A0A3S9PVP8_9ACTO</name>
<evidence type="ECO:0000313" key="2">
    <source>
        <dbReference type="EMBL" id="AZQ76450.1"/>
    </source>
</evidence>
<reference evidence="2 3" key="1">
    <citation type="submission" date="2018-12" db="EMBL/GenBank/DDBJ databases">
        <title>Complete genome sequence of Flaviflexus sp. H23T48.</title>
        <authorList>
            <person name="Bae J.-W."/>
            <person name="Lee J.-Y."/>
        </authorList>
    </citation>
    <scope>NUCLEOTIDE SEQUENCE [LARGE SCALE GENOMIC DNA]</scope>
    <source>
        <strain evidence="2 3">H23T48</strain>
    </source>
</reference>
<dbReference type="OrthoDB" id="3267694at2"/>
<organism evidence="2 3">
    <name type="scientific">Flaviflexus ciconiae</name>
    <dbReference type="NCBI Taxonomy" id="2496867"/>
    <lineage>
        <taxon>Bacteria</taxon>
        <taxon>Bacillati</taxon>
        <taxon>Actinomycetota</taxon>
        <taxon>Actinomycetes</taxon>
        <taxon>Actinomycetales</taxon>
        <taxon>Actinomycetaceae</taxon>
        <taxon>Flaviflexus</taxon>
    </lineage>
</organism>
<feature type="transmembrane region" description="Helical" evidence="1">
    <location>
        <begin position="55"/>
        <end position="76"/>
    </location>
</feature>
<keyword evidence="1" id="KW-0472">Membrane</keyword>
<dbReference type="GO" id="GO:0016020">
    <property type="term" value="C:membrane"/>
    <property type="evidence" value="ECO:0007669"/>
    <property type="project" value="InterPro"/>
</dbReference>
<dbReference type="AlphaFoldDB" id="A0A3S9PVP8"/>
<feature type="transmembrane region" description="Helical" evidence="1">
    <location>
        <begin position="82"/>
        <end position="101"/>
    </location>
</feature>
<dbReference type="EMBL" id="CP034593">
    <property type="protein sequence ID" value="AZQ76450.1"/>
    <property type="molecule type" value="Genomic_DNA"/>
</dbReference>